<keyword evidence="7" id="KW-0472">Membrane</keyword>
<dbReference type="GO" id="GO:0001653">
    <property type="term" value="F:peptide receptor activity"/>
    <property type="evidence" value="ECO:0007669"/>
    <property type="project" value="TreeGrafter"/>
</dbReference>
<dbReference type="GO" id="GO:0004672">
    <property type="term" value="F:protein kinase activity"/>
    <property type="evidence" value="ECO:0007669"/>
    <property type="project" value="InterPro"/>
</dbReference>
<dbReference type="InterPro" id="IPR001054">
    <property type="entry name" value="A/G_cyclase"/>
</dbReference>
<dbReference type="Pfam" id="PF01094">
    <property type="entry name" value="ANF_receptor"/>
    <property type="match status" value="1"/>
</dbReference>
<evidence type="ECO:0000259" key="15">
    <source>
        <dbReference type="PROSITE" id="PS50011"/>
    </source>
</evidence>
<feature type="signal peptide" evidence="14">
    <location>
        <begin position="1"/>
        <end position="25"/>
    </location>
</feature>
<dbReference type="GO" id="GO:0035556">
    <property type="term" value="P:intracellular signal transduction"/>
    <property type="evidence" value="ECO:0007669"/>
    <property type="project" value="InterPro"/>
</dbReference>
<evidence type="ECO:0000313" key="18">
    <source>
        <dbReference type="Proteomes" id="UP000005408"/>
    </source>
</evidence>
<evidence type="ECO:0000256" key="12">
    <source>
        <dbReference type="RuleBase" id="RU000405"/>
    </source>
</evidence>
<dbReference type="PROSITE" id="PS50125">
    <property type="entry name" value="GUANYLATE_CYCLASE_2"/>
    <property type="match status" value="1"/>
</dbReference>
<keyword evidence="10 12" id="KW-0456">Lyase</keyword>
<dbReference type="PANTHER" id="PTHR11920">
    <property type="entry name" value="GUANYLYL CYCLASE"/>
    <property type="match status" value="1"/>
</dbReference>
<dbReference type="EC" id="4.6.1.2" evidence="2 13"/>
<accession>A0A8W8KH12</accession>
<dbReference type="GO" id="GO:0005886">
    <property type="term" value="C:plasma membrane"/>
    <property type="evidence" value="ECO:0007669"/>
    <property type="project" value="TreeGrafter"/>
</dbReference>
<dbReference type="GO" id="GO:0005524">
    <property type="term" value="F:ATP binding"/>
    <property type="evidence" value="ECO:0007669"/>
    <property type="project" value="InterPro"/>
</dbReference>
<dbReference type="SUPFAM" id="SSF56112">
    <property type="entry name" value="Protein kinase-like (PK-like)"/>
    <property type="match status" value="1"/>
</dbReference>
<dbReference type="EnsemblMetazoa" id="G2355.3">
    <property type="protein sequence ID" value="G2355.3:cds"/>
    <property type="gene ID" value="G2355"/>
</dbReference>
<evidence type="ECO:0000256" key="7">
    <source>
        <dbReference type="ARBA" id="ARBA00023136"/>
    </source>
</evidence>
<keyword evidence="9" id="KW-0325">Glycoprotein</keyword>
<name>A0A8W8KH12_MAGGI</name>
<keyword evidence="11 13" id="KW-0141">cGMP biosynthesis</keyword>
<dbReference type="FunFam" id="3.30.70.1230:FF:000019">
    <property type="entry name" value="Guanylate cyclase"/>
    <property type="match status" value="1"/>
</dbReference>
<evidence type="ECO:0000256" key="8">
    <source>
        <dbReference type="ARBA" id="ARBA00023170"/>
    </source>
</evidence>
<dbReference type="OMA" id="PTDEPMC"/>
<feature type="domain" description="Guanylate cyclase" evidence="16">
    <location>
        <begin position="879"/>
        <end position="1009"/>
    </location>
</feature>
<dbReference type="GO" id="GO:0004016">
    <property type="term" value="F:adenylate cyclase activity"/>
    <property type="evidence" value="ECO:0007669"/>
    <property type="project" value="TreeGrafter"/>
</dbReference>
<keyword evidence="4 14" id="KW-0732">Signal</keyword>
<dbReference type="InterPro" id="IPR050401">
    <property type="entry name" value="Cyclic_nucleotide_synthase"/>
</dbReference>
<sequence>MRVCFIVDFLVVVISLSHLVRLSVCERTNITVGYLTVDKTDKYIRNRQGRIISGAITYALQQVNANPHILPNHTLHLIWGDTRGDTLTAVKLLTDQWKQGVVAFFGLEDSCSVEARVAAAWNLPLISYKCADDDVSIKSKYPTFARTYPPVVQVTKSLVALLLHFKWMKFTMIVGSSHKQRTIADKLLEYAELFNITVNGKQEYVEPYVPFSNGNPFPGIVDRTYVDTRVYVFLGDLNGVVDLMTNLYDRGLLDTGEYIVIFVDHVTFDRTDTLKYFKRTIDNPEEKRNADAARSLLIITLSPYSSENYTQFQDKVRVFNEEPPFNFFNPFSSYQKVITVYAAYLFDAVILYAKAAHQLLLEGGEITNGTAIIHSLLNQSYESIQGTSTFIDQNGDAEGNYTLLARMEIDNPVTKYSMQPVGHFQSSDGSLPVLRMYGPDLIDWVSGFPPIDEPECGYRRQRCIPPKQYTLEIVLGTVGGILVLCLIGAGIAYRNWKYEQEIAGLLWKVDKAEIHASLSGHKNAEFVMDQDKKDAYGSKLSLNSQHSMDSRASNQQVYAVTSYYKGQLVAIKKYEIKSLVINRKMQKEMKVMKDLRHSNVNAFIGACIDHPRFTILTEYCSKGSLQDILENEDVKLDDMFIASLIKDMIQGLLFLHNSELGCHGNFKSSNCVVNSRWTLQVSDFALLEIRAKTYRKEDEHAYYRNLFWRAPEELRSPQKRGSSKGDVYAFGIILHEIFGRCGPFGFCNMVPKDIVYRVIDGGVFPFRPDTSSLKCDKYIIDCMVDCWSESPEDRPDFRCIYKTLHKMREGMKRNIFDQIMTMMESYQNHLEELVESRTIQLADEKKKTETLLHRMLPRPIADQLKQGHFVKPEVYASVTIYFSDICGFTTLSAKITPMEVVRMLNSLYTMFDSIIKNYDVYKVETIGDAYMVVSGLPIRNGDTHAGEVASMSLELLRAIKTFRITFLQDETLKLRIGMHSGPCVAGVVGLTMPRYTLFGDTVNTASRMESNGEPLKIHCSEACKGLLDKLGGYKLEPRGLVEMKGKGEMFTYWLISEDAHIRRQRLQRCSQTMKMNTPWAQATRQAYMQFSKPEISEPSQGEDSQPFMEIFRENENNSSREDSPKINHLDQFSSPKDIRSFSSKLRYVPNGILSEDKRFSDIKLMGSGQDIVERTALISDHDFYDSDPDAQEKTRHLSVGNRTQIKLVDRAPDRPRSARNNNREMYKLNSESVPEYTSLMSDSAV</sequence>
<comment type="similarity">
    <text evidence="12">Belongs to the adenylyl cyclase class-4/guanylyl cyclase family.</text>
</comment>
<evidence type="ECO:0000256" key="5">
    <source>
        <dbReference type="ARBA" id="ARBA00022741"/>
    </source>
</evidence>
<keyword evidence="5" id="KW-0547">Nucleotide-binding</keyword>
<dbReference type="InterPro" id="IPR001245">
    <property type="entry name" value="Ser-Thr/Tyr_kinase_cat_dom"/>
</dbReference>
<feature type="chain" id="PRO_5036489258" description="Guanylate cyclase" evidence="14">
    <location>
        <begin position="26"/>
        <end position="1245"/>
    </location>
</feature>
<dbReference type="Pfam" id="PF07714">
    <property type="entry name" value="PK_Tyr_Ser-Thr"/>
    <property type="match status" value="1"/>
</dbReference>
<dbReference type="PANTHER" id="PTHR11920:SF501">
    <property type="entry name" value="GUANYLATE CYCLASE 32E"/>
    <property type="match status" value="1"/>
</dbReference>
<dbReference type="InterPro" id="IPR011009">
    <property type="entry name" value="Kinase-like_dom_sf"/>
</dbReference>
<dbReference type="InterPro" id="IPR001828">
    <property type="entry name" value="ANF_lig-bd_rcpt"/>
</dbReference>
<evidence type="ECO:0000256" key="3">
    <source>
        <dbReference type="ARBA" id="ARBA00022692"/>
    </source>
</evidence>
<evidence type="ECO:0000256" key="1">
    <source>
        <dbReference type="ARBA" id="ARBA00004479"/>
    </source>
</evidence>
<dbReference type="PROSITE" id="PS00452">
    <property type="entry name" value="GUANYLATE_CYCLASE_1"/>
    <property type="match status" value="1"/>
</dbReference>
<dbReference type="InterPro" id="IPR028082">
    <property type="entry name" value="Peripla_BP_I"/>
</dbReference>
<dbReference type="GO" id="GO:0004383">
    <property type="term" value="F:guanylate cyclase activity"/>
    <property type="evidence" value="ECO:0007669"/>
    <property type="project" value="UniProtKB-EC"/>
</dbReference>
<comment type="catalytic activity">
    <reaction evidence="13">
        <text>GTP = 3',5'-cyclic GMP + diphosphate</text>
        <dbReference type="Rhea" id="RHEA:13665"/>
        <dbReference type="ChEBI" id="CHEBI:33019"/>
        <dbReference type="ChEBI" id="CHEBI:37565"/>
        <dbReference type="ChEBI" id="CHEBI:57746"/>
        <dbReference type="EC" id="4.6.1.2"/>
    </reaction>
</comment>
<dbReference type="GO" id="GO:0007168">
    <property type="term" value="P:receptor guanylyl cyclase signaling pathway"/>
    <property type="evidence" value="ECO:0007669"/>
    <property type="project" value="TreeGrafter"/>
</dbReference>
<dbReference type="SUPFAM" id="SSF55073">
    <property type="entry name" value="Nucleotide cyclase"/>
    <property type="match status" value="1"/>
</dbReference>
<evidence type="ECO:0000313" key="17">
    <source>
        <dbReference type="EnsemblMetazoa" id="G2355.3:cds"/>
    </source>
</evidence>
<evidence type="ECO:0000256" key="9">
    <source>
        <dbReference type="ARBA" id="ARBA00023180"/>
    </source>
</evidence>
<dbReference type="Gene3D" id="1.10.510.10">
    <property type="entry name" value="Transferase(Phosphotransferase) domain 1"/>
    <property type="match status" value="1"/>
</dbReference>
<evidence type="ECO:0000256" key="11">
    <source>
        <dbReference type="ARBA" id="ARBA00023293"/>
    </source>
</evidence>
<dbReference type="AlphaFoldDB" id="A0A8W8KH12"/>
<dbReference type="SUPFAM" id="SSF53822">
    <property type="entry name" value="Periplasmic binding protein-like I"/>
    <property type="match status" value="1"/>
</dbReference>
<organism evidence="17 18">
    <name type="scientific">Magallana gigas</name>
    <name type="common">Pacific oyster</name>
    <name type="synonym">Crassostrea gigas</name>
    <dbReference type="NCBI Taxonomy" id="29159"/>
    <lineage>
        <taxon>Eukaryota</taxon>
        <taxon>Metazoa</taxon>
        <taxon>Spiralia</taxon>
        <taxon>Lophotrochozoa</taxon>
        <taxon>Mollusca</taxon>
        <taxon>Bivalvia</taxon>
        <taxon>Autobranchia</taxon>
        <taxon>Pteriomorphia</taxon>
        <taxon>Ostreida</taxon>
        <taxon>Ostreoidea</taxon>
        <taxon>Ostreidae</taxon>
        <taxon>Magallana</taxon>
    </lineage>
</organism>
<feature type="domain" description="Protein kinase" evidence="15">
    <location>
        <begin position="543"/>
        <end position="808"/>
    </location>
</feature>
<dbReference type="PROSITE" id="PS50011">
    <property type="entry name" value="PROTEIN_KINASE_DOM"/>
    <property type="match status" value="1"/>
</dbReference>
<dbReference type="CDD" id="cd07302">
    <property type="entry name" value="CHD"/>
    <property type="match status" value="1"/>
</dbReference>
<evidence type="ECO:0000256" key="6">
    <source>
        <dbReference type="ARBA" id="ARBA00022989"/>
    </source>
</evidence>
<dbReference type="Gene3D" id="3.40.50.2300">
    <property type="match status" value="2"/>
</dbReference>
<dbReference type="Proteomes" id="UP000005408">
    <property type="component" value="Unassembled WGS sequence"/>
</dbReference>
<evidence type="ECO:0000256" key="4">
    <source>
        <dbReference type="ARBA" id="ARBA00022729"/>
    </source>
</evidence>
<reference evidence="17" key="1">
    <citation type="submission" date="2022-08" db="UniProtKB">
        <authorList>
            <consortium name="EnsemblMetazoa"/>
        </authorList>
    </citation>
    <scope>IDENTIFICATION</scope>
    <source>
        <strain evidence="17">05x7-T-G4-1.051#20</strain>
    </source>
</reference>
<dbReference type="Pfam" id="PF00211">
    <property type="entry name" value="Guanylate_cyc"/>
    <property type="match status" value="1"/>
</dbReference>
<comment type="subcellular location">
    <subcellularLocation>
        <location evidence="1">Membrane</location>
        <topology evidence="1">Single-pass type I membrane protein</topology>
    </subcellularLocation>
</comment>
<keyword evidence="18" id="KW-1185">Reference proteome</keyword>
<protein>
    <recommendedName>
        <fullName evidence="2 13">Guanylate cyclase</fullName>
        <ecNumber evidence="2 13">4.6.1.2</ecNumber>
    </recommendedName>
</protein>
<dbReference type="InterPro" id="IPR029787">
    <property type="entry name" value="Nucleotide_cyclase"/>
</dbReference>
<keyword evidence="8" id="KW-0675">Receptor</keyword>
<evidence type="ECO:0000256" key="13">
    <source>
        <dbReference type="RuleBase" id="RU003431"/>
    </source>
</evidence>
<evidence type="ECO:0000256" key="10">
    <source>
        <dbReference type="ARBA" id="ARBA00023239"/>
    </source>
</evidence>
<keyword evidence="6" id="KW-1133">Transmembrane helix</keyword>
<dbReference type="InterPro" id="IPR000719">
    <property type="entry name" value="Prot_kinase_dom"/>
</dbReference>
<proteinExistence type="inferred from homology"/>
<dbReference type="Gene3D" id="6.10.250.780">
    <property type="match status" value="1"/>
</dbReference>
<evidence type="ECO:0000256" key="14">
    <source>
        <dbReference type="SAM" id="SignalP"/>
    </source>
</evidence>
<evidence type="ECO:0000256" key="2">
    <source>
        <dbReference type="ARBA" id="ARBA00012202"/>
    </source>
</evidence>
<keyword evidence="3" id="KW-0812">Transmembrane</keyword>
<dbReference type="SMART" id="SM00044">
    <property type="entry name" value="CYCc"/>
    <property type="match status" value="1"/>
</dbReference>
<dbReference type="CDD" id="cd06370">
    <property type="entry name" value="PBP1_SAP_GC-like"/>
    <property type="match status" value="1"/>
</dbReference>
<dbReference type="Gene3D" id="3.30.70.1230">
    <property type="entry name" value="Nucleotide cyclase"/>
    <property type="match status" value="1"/>
</dbReference>
<evidence type="ECO:0000259" key="16">
    <source>
        <dbReference type="PROSITE" id="PS50125"/>
    </source>
</evidence>
<dbReference type="InterPro" id="IPR018297">
    <property type="entry name" value="A/G_cyclase_CS"/>
</dbReference>